<accession>A0A0L0W5J1</accession>
<feature type="region of interest" description="Disordered" evidence="1">
    <location>
        <begin position="186"/>
        <end position="214"/>
    </location>
</feature>
<evidence type="ECO:0000256" key="1">
    <source>
        <dbReference type="SAM" id="MobiDB-lite"/>
    </source>
</evidence>
<dbReference type="EMBL" id="AJIL01000003">
    <property type="protein sequence ID" value="KNF06505.1"/>
    <property type="molecule type" value="Genomic_DNA"/>
</dbReference>
<keyword evidence="3" id="KW-1185">Reference proteome</keyword>
<dbReference type="Proteomes" id="UP000054564">
    <property type="component" value="Unassembled WGS sequence"/>
</dbReference>
<organism evidence="2 3">
    <name type="scientific">Puccinia striiformis f. sp. tritici PST-78</name>
    <dbReference type="NCBI Taxonomy" id="1165861"/>
    <lineage>
        <taxon>Eukaryota</taxon>
        <taxon>Fungi</taxon>
        <taxon>Dikarya</taxon>
        <taxon>Basidiomycota</taxon>
        <taxon>Pucciniomycotina</taxon>
        <taxon>Pucciniomycetes</taxon>
        <taxon>Pucciniales</taxon>
        <taxon>Pucciniaceae</taxon>
        <taxon>Puccinia</taxon>
    </lineage>
</organism>
<name>A0A0L0W5J1_9BASI</name>
<evidence type="ECO:0000313" key="3">
    <source>
        <dbReference type="Proteomes" id="UP000054564"/>
    </source>
</evidence>
<evidence type="ECO:0000313" key="2">
    <source>
        <dbReference type="EMBL" id="KNF06505.1"/>
    </source>
</evidence>
<dbReference type="AlphaFoldDB" id="A0A0L0W5J1"/>
<sequence length="536" mass="60684">MAMEGVSTQEEFGKFKMHFEEITDFLYSRGLSSHSDQFTRCFWNCLSPRLQDAITNSLVFNGHIILNANSSLEELPPYNILVEYIHKSYSPKSIPHEVPRRLSINLENQQPDQSVPIVMSSKEGYGENVSQNFSQEIESDLESTEAAHLPILHSESITSKEIENPTDPSFGVDYIDYLDCQLKSDSNLQPDLSEKSRTIPTPHHSPNNPPGSRHLIKPLLKDHTTRKDNLNGYSCFDNDSMTVDNFLKSSHACKVSIINNNSTDKPKTQCPSAPSNKTGKQTYLRTASTKEYPGVKKEEDFQRHTQLYPPMDHIRLNSSRQNGQFLVNTIPMIILENIHSNIGTKRLPERHKDLSISISSFLVELMGPSARLREEGSTKTLNLSIIATTLENRRPKNYYHMQESVFFQFIKMFREQLKLDSSKLTQELTIYIVLISRSWNSVNRLEDKGIRFLAGKGLGDTMSLCRADIRGTIIGNRRGGLAARIDQKRPMNKEREGRRAGIQMMYGDPDGTAFSHGSIGGGRSIKNGLRQLLSFL</sequence>
<reference evidence="3" key="1">
    <citation type="submission" date="2014-03" db="EMBL/GenBank/DDBJ databases">
        <title>The Genome Sequence of Puccinia striiformis f. sp. tritici PST-78.</title>
        <authorList>
            <consortium name="The Broad Institute Genome Sequencing Platform"/>
            <person name="Cuomo C."/>
            <person name="Hulbert S."/>
            <person name="Chen X."/>
            <person name="Walker B."/>
            <person name="Young S.K."/>
            <person name="Zeng Q."/>
            <person name="Gargeya S."/>
            <person name="Fitzgerald M."/>
            <person name="Haas B."/>
            <person name="Abouelleil A."/>
            <person name="Alvarado L."/>
            <person name="Arachchi H.M."/>
            <person name="Berlin A.M."/>
            <person name="Chapman S.B."/>
            <person name="Goldberg J."/>
            <person name="Griggs A."/>
            <person name="Gujja S."/>
            <person name="Hansen M."/>
            <person name="Howarth C."/>
            <person name="Imamovic A."/>
            <person name="Larimer J."/>
            <person name="McCowan C."/>
            <person name="Montmayeur A."/>
            <person name="Murphy C."/>
            <person name="Neiman D."/>
            <person name="Pearson M."/>
            <person name="Priest M."/>
            <person name="Roberts A."/>
            <person name="Saif S."/>
            <person name="Shea T."/>
            <person name="Sisk P."/>
            <person name="Sykes S."/>
            <person name="Wortman J."/>
            <person name="Nusbaum C."/>
            <person name="Birren B."/>
        </authorList>
    </citation>
    <scope>NUCLEOTIDE SEQUENCE [LARGE SCALE GENOMIC DNA]</scope>
    <source>
        <strain evidence="3">race PST-78</strain>
    </source>
</reference>
<proteinExistence type="predicted"/>
<gene>
    <name evidence="2" type="ORF">PSTG_00382</name>
</gene>
<protein>
    <submittedName>
        <fullName evidence="2">Uncharacterized protein</fullName>
    </submittedName>
</protein>
<comment type="caution">
    <text evidence="2">The sequence shown here is derived from an EMBL/GenBank/DDBJ whole genome shotgun (WGS) entry which is preliminary data.</text>
</comment>